<dbReference type="Proteomes" id="UP000224634">
    <property type="component" value="Unassembled WGS sequence"/>
</dbReference>
<gene>
    <name evidence="3" type="ORF">AJ80_05126</name>
</gene>
<dbReference type="Pfam" id="PF08447">
    <property type="entry name" value="PAS_3"/>
    <property type="match status" value="1"/>
</dbReference>
<feature type="compositionally biased region" description="Acidic residues" evidence="1">
    <location>
        <begin position="230"/>
        <end position="241"/>
    </location>
</feature>
<sequence length="433" mass="47431">MEITFISIHDLSSDVRIRYVSGAVEDILGYQPSDVLTKPIWEYCHSNEIPLAKKIFARAIQRDQAAGLCNFLLRHKLGHWIHCESVFTIVHDVLVASTCIYQRDSKTKMRTSDASIVRRLFSSSLNDPGYHMLSCISSKISQLPKSTANEPRAALFLNRFTRSATIMFATNSVTGVLGLAPSDLISKSFYYCIEQCCLHQAVQCLEHAKANDTVAYLRFWFRNPSLDDEMEVDSDSEDDDGTFPTDSNIHDSEKRHFSQADGTFTTASTAFSHTRQSSNGSGSTMSEVCSSSPSSMWGMEAASHGRTLSGGISAPNSNTNGPTERRKLRIEIEAVVSCSSDGLVVVLRRARPLIPQSIQQPGHPVYANGLTAPPCHAANPTLSQNISQTSFNHPFSPSSSFPSTSRTGGPNPEDLMKTIREVTVLAGASARQS</sequence>
<feature type="region of interest" description="Disordered" evidence="1">
    <location>
        <begin position="386"/>
        <end position="416"/>
    </location>
</feature>
<evidence type="ECO:0000313" key="3">
    <source>
        <dbReference type="EMBL" id="PGH16624.1"/>
    </source>
</evidence>
<protein>
    <recommendedName>
        <fullName evidence="2">PAS domain-containing protein</fullName>
    </recommendedName>
</protein>
<feature type="compositionally biased region" description="Low complexity" evidence="1">
    <location>
        <begin position="283"/>
        <end position="295"/>
    </location>
</feature>
<dbReference type="InterPro" id="IPR000014">
    <property type="entry name" value="PAS"/>
</dbReference>
<dbReference type="PROSITE" id="PS50112">
    <property type="entry name" value="PAS"/>
    <property type="match status" value="1"/>
</dbReference>
<dbReference type="OrthoDB" id="411251at2759"/>
<feature type="region of interest" description="Disordered" evidence="1">
    <location>
        <begin position="230"/>
        <end position="256"/>
    </location>
</feature>
<evidence type="ECO:0000259" key="2">
    <source>
        <dbReference type="PROSITE" id="PS50112"/>
    </source>
</evidence>
<comment type="caution">
    <text evidence="3">The sequence shown here is derived from an EMBL/GenBank/DDBJ whole genome shotgun (WGS) entry which is preliminary data.</text>
</comment>
<evidence type="ECO:0000256" key="1">
    <source>
        <dbReference type="SAM" id="MobiDB-lite"/>
    </source>
</evidence>
<feature type="compositionally biased region" description="Low complexity" evidence="1">
    <location>
        <begin position="389"/>
        <end position="407"/>
    </location>
</feature>
<feature type="compositionally biased region" description="Polar residues" evidence="1">
    <location>
        <begin position="273"/>
        <end position="282"/>
    </location>
</feature>
<dbReference type="EMBL" id="PDNA01000072">
    <property type="protein sequence ID" value="PGH16624.1"/>
    <property type="molecule type" value="Genomic_DNA"/>
</dbReference>
<name>A0A2B7XXW0_POLH7</name>
<organism evidence="3 4">
    <name type="scientific">Polytolypa hystricis (strain UAMH7299)</name>
    <dbReference type="NCBI Taxonomy" id="1447883"/>
    <lineage>
        <taxon>Eukaryota</taxon>
        <taxon>Fungi</taxon>
        <taxon>Dikarya</taxon>
        <taxon>Ascomycota</taxon>
        <taxon>Pezizomycotina</taxon>
        <taxon>Eurotiomycetes</taxon>
        <taxon>Eurotiomycetidae</taxon>
        <taxon>Onygenales</taxon>
        <taxon>Onygenales incertae sedis</taxon>
        <taxon>Polytolypa</taxon>
    </lineage>
</organism>
<dbReference type="SUPFAM" id="SSF55785">
    <property type="entry name" value="PYP-like sensor domain (PAS domain)"/>
    <property type="match status" value="2"/>
</dbReference>
<keyword evidence="4" id="KW-1185">Reference proteome</keyword>
<dbReference type="STRING" id="1447883.A0A2B7XXW0"/>
<reference evidence="3 4" key="1">
    <citation type="submission" date="2017-10" db="EMBL/GenBank/DDBJ databases">
        <title>Comparative genomics in systemic dimorphic fungi from Ajellomycetaceae.</title>
        <authorList>
            <person name="Munoz J.F."/>
            <person name="Mcewen J.G."/>
            <person name="Clay O.K."/>
            <person name="Cuomo C.A."/>
        </authorList>
    </citation>
    <scope>NUCLEOTIDE SEQUENCE [LARGE SCALE GENOMIC DNA]</scope>
    <source>
        <strain evidence="3 4">UAMH7299</strain>
    </source>
</reference>
<evidence type="ECO:0000313" key="4">
    <source>
        <dbReference type="Proteomes" id="UP000224634"/>
    </source>
</evidence>
<dbReference type="NCBIfam" id="TIGR00229">
    <property type="entry name" value="sensory_box"/>
    <property type="match status" value="1"/>
</dbReference>
<dbReference type="CDD" id="cd00130">
    <property type="entry name" value="PAS"/>
    <property type="match status" value="1"/>
</dbReference>
<dbReference type="Gene3D" id="3.30.450.20">
    <property type="entry name" value="PAS domain"/>
    <property type="match status" value="2"/>
</dbReference>
<dbReference type="InterPro" id="IPR013655">
    <property type="entry name" value="PAS_fold_3"/>
</dbReference>
<dbReference type="AlphaFoldDB" id="A0A2B7XXW0"/>
<proteinExistence type="predicted"/>
<feature type="domain" description="PAS" evidence="2">
    <location>
        <begin position="1"/>
        <end position="63"/>
    </location>
</feature>
<feature type="region of interest" description="Disordered" evidence="1">
    <location>
        <begin position="268"/>
        <end position="323"/>
    </location>
</feature>
<dbReference type="InterPro" id="IPR035965">
    <property type="entry name" value="PAS-like_dom_sf"/>
</dbReference>
<accession>A0A2B7XXW0</accession>